<accession>A0A9P6VTI9</accession>
<feature type="region of interest" description="Disordered" evidence="1">
    <location>
        <begin position="1"/>
        <end position="378"/>
    </location>
</feature>
<keyword evidence="3" id="KW-1185">Reference proteome</keyword>
<proteinExistence type="predicted"/>
<reference evidence="2 3" key="1">
    <citation type="submission" date="2020-11" db="EMBL/GenBank/DDBJ databases">
        <title>Kefir isolates.</title>
        <authorList>
            <person name="Marcisauskas S."/>
            <person name="Kim Y."/>
            <person name="Blasche S."/>
        </authorList>
    </citation>
    <scope>NUCLEOTIDE SEQUENCE [LARGE SCALE GENOMIC DNA]</scope>
    <source>
        <strain evidence="2 3">KR</strain>
    </source>
</reference>
<dbReference type="AlphaFoldDB" id="A0A9P6VTI9"/>
<sequence>MGPLANLFRRSDSSSSPSKKQQHSTLDVPLPTSPFNLVVNNSMTEDAGTSPPLERRFGPRLPREGSSSGIRQVAAGVSGSPTLARSGQADSMTAAGGRSDVLEQRIEALSLQGGDERVESSSGATSVPSTSTLPSHSRPLVPFTNAVRALRVSSGPPTTTSLPPSTTLPLLPPDHRHHQPPPPPYSSAHVSSVPPSPSSKTSLPPAVPPRPTFRNQVPPLLSSGTDASRQPFMPVPPTPSQRRPLPTSQSALVLPGRVGQPVTSRAPDERRAGLSPHVDVPLPMRSGFAYSNGSATLTPPPRPRPYQQGSPHPYTASLSKSFPAAQPRPLSPDENELPPPHTIGRAIASRASPQSPTPPKPSPTTPVRKAPRRASEPG</sequence>
<evidence type="ECO:0000313" key="2">
    <source>
        <dbReference type="EMBL" id="KAG0655336.1"/>
    </source>
</evidence>
<feature type="compositionally biased region" description="Basic and acidic residues" evidence="1">
    <location>
        <begin position="53"/>
        <end position="63"/>
    </location>
</feature>
<feature type="compositionally biased region" description="Low complexity" evidence="1">
    <location>
        <begin position="186"/>
        <end position="204"/>
    </location>
</feature>
<gene>
    <name evidence="2" type="ORF">C6P46_001033</name>
</gene>
<organism evidence="2 3">
    <name type="scientific">Rhodotorula mucilaginosa</name>
    <name type="common">Yeast</name>
    <name type="synonym">Rhodotorula rubra</name>
    <dbReference type="NCBI Taxonomy" id="5537"/>
    <lineage>
        <taxon>Eukaryota</taxon>
        <taxon>Fungi</taxon>
        <taxon>Dikarya</taxon>
        <taxon>Basidiomycota</taxon>
        <taxon>Pucciniomycotina</taxon>
        <taxon>Microbotryomycetes</taxon>
        <taxon>Sporidiobolales</taxon>
        <taxon>Sporidiobolaceae</taxon>
        <taxon>Rhodotorula</taxon>
    </lineage>
</organism>
<feature type="compositionally biased region" description="Polar residues" evidence="1">
    <location>
        <begin position="33"/>
        <end position="44"/>
    </location>
</feature>
<feature type="compositionally biased region" description="Low complexity" evidence="1">
    <location>
        <begin position="120"/>
        <end position="132"/>
    </location>
</feature>
<evidence type="ECO:0000256" key="1">
    <source>
        <dbReference type="SAM" id="MobiDB-lite"/>
    </source>
</evidence>
<dbReference type="Proteomes" id="UP000777482">
    <property type="component" value="Unassembled WGS sequence"/>
</dbReference>
<comment type="caution">
    <text evidence="2">The sequence shown here is derived from an EMBL/GenBank/DDBJ whole genome shotgun (WGS) entry which is preliminary data.</text>
</comment>
<name>A0A9P6VTI9_RHOMI</name>
<protein>
    <submittedName>
        <fullName evidence="2">Uncharacterized protein</fullName>
    </submittedName>
</protein>
<evidence type="ECO:0000313" key="3">
    <source>
        <dbReference type="Proteomes" id="UP000777482"/>
    </source>
</evidence>
<feature type="compositionally biased region" description="Pro residues" evidence="1">
    <location>
        <begin position="355"/>
        <end position="364"/>
    </location>
</feature>
<dbReference type="EMBL" id="PUHQ01000123">
    <property type="protein sequence ID" value="KAG0655336.1"/>
    <property type="molecule type" value="Genomic_DNA"/>
</dbReference>
<feature type="compositionally biased region" description="Low complexity" evidence="1">
    <location>
        <begin position="153"/>
        <end position="169"/>
    </location>
</feature>
<feature type="compositionally biased region" description="Polar residues" evidence="1">
    <location>
        <begin position="79"/>
        <end position="91"/>
    </location>
</feature>